<dbReference type="Gene3D" id="1.10.472.10">
    <property type="entry name" value="Cyclin-like"/>
    <property type="match status" value="2"/>
</dbReference>
<dbReference type="CDD" id="cd20543">
    <property type="entry name" value="CYCLIN_AtCycD-like_rpt1"/>
    <property type="match status" value="1"/>
</dbReference>
<organism evidence="8 9">
    <name type="scientific">Vanilla planifolia</name>
    <name type="common">Vanilla</name>
    <dbReference type="NCBI Taxonomy" id="51239"/>
    <lineage>
        <taxon>Eukaryota</taxon>
        <taxon>Viridiplantae</taxon>
        <taxon>Streptophyta</taxon>
        <taxon>Embryophyta</taxon>
        <taxon>Tracheophyta</taxon>
        <taxon>Spermatophyta</taxon>
        <taxon>Magnoliopsida</taxon>
        <taxon>Liliopsida</taxon>
        <taxon>Asparagales</taxon>
        <taxon>Orchidaceae</taxon>
        <taxon>Vanilloideae</taxon>
        <taxon>Vanilleae</taxon>
        <taxon>Vanilla</taxon>
    </lineage>
</organism>
<evidence type="ECO:0008006" key="10">
    <source>
        <dbReference type="Google" id="ProtNLM"/>
    </source>
</evidence>
<comment type="caution">
    <text evidence="8">The sequence shown here is derived from an EMBL/GenBank/DDBJ whole genome shotgun (WGS) entry which is preliminary data.</text>
</comment>
<dbReference type="AlphaFoldDB" id="A0A835S159"/>
<protein>
    <recommendedName>
        <fullName evidence="10">Cyclin N-terminal domain-containing protein</fullName>
    </recommendedName>
</protein>
<accession>A0A835S159</accession>
<name>A0A835S159_VANPL</name>
<evidence type="ECO:0000259" key="7">
    <source>
        <dbReference type="SMART" id="SM01332"/>
    </source>
</evidence>
<dbReference type="PANTHER" id="PTHR10177">
    <property type="entry name" value="CYCLINS"/>
    <property type="match status" value="1"/>
</dbReference>
<proteinExistence type="inferred from homology"/>
<evidence type="ECO:0000256" key="5">
    <source>
        <dbReference type="RuleBase" id="RU000383"/>
    </source>
</evidence>
<dbReference type="InterPro" id="IPR006671">
    <property type="entry name" value="Cyclin_N"/>
</dbReference>
<sequence>MGVSCDYASSILLCAEDNSSILVFDEDEELGINRKAQWSGLGKICEQKNSFFPDSFFLCSSHSEECLFALLKKESEHTPAKEYAQRLMRGSLDISVRKNAVDWIMKVHAYYSFGPLSAYLSVNYLDRFLSAYELSNGKAWMTQLLAAACLSLAAKMEETEVPLSLDLQIGNAKYVFEAKTIQRMELLVLSTLEWRMHSVTPFSFMDYFVHKFSNGSPPKQSEINHCVELILNTCRENCLIEFKPSEVAAAVALAVLGNANKLLIDNFLNHCTYMEKDKVMKCYEVIQDMRLVEMRSSLVSKAPQTPVGVLDVTCLSYTSAETMACSGSNSQSCAAVKRRRLNNPSLLLCFFFLFRFWYSTVQGAKTLNTCCFAEVMDCISPVSGYKIKKHYDEDYPRSGGRDPSVSWLLQHDVQEQWLQLKHDTTRHDTTRHDFVVKEMAFSQSVNDGCMQAILRNTVIELRVDSSPSLINRCPRLFPTSPPRKLLVLLVSSAEIGLDPRPNPDLLALRLFVLQSCRSFELQVEGTRRTSKLFPRLMIGSCRMLWLSLSVDVYRKVVSLNLYCRVIL</sequence>
<evidence type="ECO:0000313" key="8">
    <source>
        <dbReference type="EMBL" id="KAG0499394.1"/>
    </source>
</evidence>
<keyword evidence="9" id="KW-1185">Reference proteome</keyword>
<evidence type="ECO:0000256" key="2">
    <source>
        <dbReference type="ARBA" id="ARBA00022618"/>
    </source>
</evidence>
<dbReference type="OrthoDB" id="1697330at2759"/>
<dbReference type="InterPro" id="IPR036915">
    <property type="entry name" value="Cyclin-like_sf"/>
</dbReference>
<dbReference type="PROSITE" id="PS00292">
    <property type="entry name" value="CYCLINS"/>
    <property type="match status" value="1"/>
</dbReference>
<dbReference type="FunFam" id="1.10.472.10:FF:000040">
    <property type="entry name" value="D6-type cyclin"/>
    <property type="match status" value="1"/>
</dbReference>
<evidence type="ECO:0000256" key="3">
    <source>
        <dbReference type="ARBA" id="ARBA00023127"/>
    </source>
</evidence>
<keyword evidence="3 5" id="KW-0195">Cyclin</keyword>
<dbReference type="InterPro" id="IPR039361">
    <property type="entry name" value="Cyclin"/>
</dbReference>
<comment type="similarity">
    <text evidence="1">Belongs to the cyclin family. Cyclin D subfamily.</text>
</comment>
<feature type="domain" description="Cyclin C-terminal" evidence="7">
    <location>
        <begin position="199"/>
        <end position="318"/>
    </location>
</feature>
<dbReference type="Proteomes" id="UP000636800">
    <property type="component" value="Chromosome 1"/>
</dbReference>
<dbReference type="CDD" id="cd20544">
    <property type="entry name" value="CYCLIN_AtCycD-like_rpt2"/>
    <property type="match status" value="1"/>
</dbReference>
<evidence type="ECO:0000256" key="1">
    <source>
        <dbReference type="ARBA" id="ARBA00009065"/>
    </source>
</evidence>
<dbReference type="InterPro" id="IPR013763">
    <property type="entry name" value="Cyclin-like_dom"/>
</dbReference>
<reference evidence="8 9" key="1">
    <citation type="journal article" date="2020" name="Nat. Food">
        <title>A phased Vanilla planifolia genome enables genetic improvement of flavour and production.</title>
        <authorList>
            <person name="Hasing T."/>
            <person name="Tang H."/>
            <person name="Brym M."/>
            <person name="Khazi F."/>
            <person name="Huang T."/>
            <person name="Chambers A.H."/>
        </authorList>
    </citation>
    <scope>NUCLEOTIDE SEQUENCE [LARGE SCALE GENOMIC DNA]</scope>
    <source>
        <tissue evidence="8">Leaf</tissue>
    </source>
</reference>
<dbReference type="SUPFAM" id="SSF47954">
    <property type="entry name" value="Cyclin-like"/>
    <property type="match status" value="2"/>
</dbReference>
<keyword evidence="4" id="KW-0131">Cell cycle</keyword>
<dbReference type="Pfam" id="PF02984">
    <property type="entry name" value="Cyclin_C"/>
    <property type="match status" value="1"/>
</dbReference>
<dbReference type="SMART" id="SM00385">
    <property type="entry name" value="CYCLIN"/>
    <property type="match status" value="1"/>
</dbReference>
<dbReference type="SMART" id="SM01332">
    <property type="entry name" value="Cyclin_C"/>
    <property type="match status" value="1"/>
</dbReference>
<evidence type="ECO:0000256" key="4">
    <source>
        <dbReference type="ARBA" id="ARBA00023306"/>
    </source>
</evidence>
<dbReference type="FunFam" id="1.10.472.10:FF:000034">
    <property type="entry name" value="D2/4-type cyclin"/>
    <property type="match status" value="1"/>
</dbReference>
<dbReference type="InterPro" id="IPR048258">
    <property type="entry name" value="Cyclins_cyclin-box"/>
</dbReference>
<gene>
    <name evidence="8" type="ORF">HPP92_004085</name>
</gene>
<keyword evidence="2" id="KW-0132">Cell division</keyword>
<evidence type="ECO:0000313" key="9">
    <source>
        <dbReference type="Proteomes" id="UP000636800"/>
    </source>
</evidence>
<dbReference type="EMBL" id="JADCNL010000001">
    <property type="protein sequence ID" value="KAG0499394.1"/>
    <property type="molecule type" value="Genomic_DNA"/>
</dbReference>
<feature type="domain" description="Cyclin-like" evidence="6">
    <location>
        <begin position="102"/>
        <end position="190"/>
    </location>
</feature>
<dbReference type="GO" id="GO:0051301">
    <property type="term" value="P:cell division"/>
    <property type="evidence" value="ECO:0007669"/>
    <property type="project" value="UniProtKB-KW"/>
</dbReference>
<evidence type="ECO:0000259" key="6">
    <source>
        <dbReference type="SMART" id="SM00385"/>
    </source>
</evidence>
<dbReference type="InterPro" id="IPR004367">
    <property type="entry name" value="Cyclin_C-dom"/>
</dbReference>
<dbReference type="Pfam" id="PF00134">
    <property type="entry name" value="Cyclin_N"/>
    <property type="match status" value="1"/>
</dbReference>